<dbReference type="Proteomes" id="UP000555448">
    <property type="component" value="Unassembled WGS sequence"/>
</dbReference>
<organism evidence="1 2">
    <name type="scientific">Novosphingobium chloroacetimidivorans</name>
    <dbReference type="NCBI Taxonomy" id="1428314"/>
    <lineage>
        <taxon>Bacteria</taxon>
        <taxon>Pseudomonadati</taxon>
        <taxon>Pseudomonadota</taxon>
        <taxon>Alphaproteobacteria</taxon>
        <taxon>Sphingomonadales</taxon>
        <taxon>Sphingomonadaceae</taxon>
        <taxon>Novosphingobium</taxon>
    </lineage>
</organism>
<gene>
    <name evidence="1" type="ORF">HNO88_001615</name>
</gene>
<evidence type="ECO:0000313" key="1">
    <source>
        <dbReference type="EMBL" id="MBB4858296.1"/>
    </source>
</evidence>
<reference evidence="1 2" key="1">
    <citation type="submission" date="2020-08" db="EMBL/GenBank/DDBJ databases">
        <title>Functional genomics of gut bacteria from endangered species of beetles.</title>
        <authorList>
            <person name="Carlos-Shanley C."/>
        </authorList>
    </citation>
    <scope>NUCLEOTIDE SEQUENCE [LARGE SCALE GENOMIC DNA]</scope>
    <source>
        <strain evidence="1 2">S00245</strain>
    </source>
</reference>
<proteinExistence type="predicted"/>
<dbReference type="RefSeq" id="WP_184243838.1">
    <property type="nucleotide sequence ID" value="NZ_JACHLR010000005.1"/>
</dbReference>
<keyword evidence="2" id="KW-1185">Reference proteome</keyword>
<name>A0A7W7K8S0_9SPHN</name>
<evidence type="ECO:0000313" key="2">
    <source>
        <dbReference type="Proteomes" id="UP000555448"/>
    </source>
</evidence>
<dbReference type="EMBL" id="JACHLR010000005">
    <property type="protein sequence ID" value="MBB4858296.1"/>
    <property type="molecule type" value="Genomic_DNA"/>
</dbReference>
<protein>
    <submittedName>
        <fullName evidence="1">Uncharacterized protein</fullName>
    </submittedName>
</protein>
<accession>A0A7W7K8S0</accession>
<comment type="caution">
    <text evidence="1">The sequence shown here is derived from an EMBL/GenBank/DDBJ whole genome shotgun (WGS) entry which is preliminary data.</text>
</comment>
<sequence length="78" mass="7937">MLGKIIGGIIGARAARGTRGVDEPGGAIMGVAAVALARRFGLPGMIAAAAGGYALKRYNERRRVTPGNASYKRGPGNL</sequence>
<dbReference type="AlphaFoldDB" id="A0A7W7K8S0"/>